<proteinExistence type="predicted"/>
<comment type="subcellular location">
    <subcellularLocation>
        <location evidence="1">Nucleus</location>
    </subcellularLocation>
</comment>
<accession>A0A7J7KLN3</accession>
<keyword evidence="5" id="KW-0479">Metal-binding</keyword>
<name>A0A7J7KLN3_BUGNE</name>
<dbReference type="Gene3D" id="3.30.160.60">
    <property type="entry name" value="Classic Zinc Finger"/>
    <property type="match status" value="1"/>
</dbReference>
<dbReference type="AlphaFoldDB" id="A0A7J7KLN3"/>
<feature type="region of interest" description="Disordered" evidence="6">
    <location>
        <begin position="139"/>
        <end position="199"/>
    </location>
</feature>
<evidence type="ECO:0000256" key="1">
    <source>
        <dbReference type="ARBA" id="ARBA00004123"/>
    </source>
</evidence>
<comment type="caution">
    <text evidence="8">The sequence shown here is derived from an EMBL/GenBank/DDBJ whole genome shotgun (WGS) entry which is preliminary data.</text>
</comment>
<feature type="compositionally biased region" description="Low complexity" evidence="6">
    <location>
        <begin position="354"/>
        <end position="378"/>
    </location>
</feature>
<evidence type="ECO:0000256" key="4">
    <source>
        <dbReference type="ARBA" id="ARBA00023242"/>
    </source>
</evidence>
<dbReference type="PROSITE" id="PS50157">
    <property type="entry name" value="ZINC_FINGER_C2H2_2"/>
    <property type="match status" value="1"/>
</dbReference>
<feature type="compositionally biased region" description="Low complexity" evidence="6">
    <location>
        <begin position="169"/>
        <end position="199"/>
    </location>
</feature>
<reference evidence="8" key="1">
    <citation type="submission" date="2020-06" db="EMBL/GenBank/DDBJ databases">
        <title>Draft genome of Bugula neritina, a colonial animal packing powerful symbionts and potential medicines.</title>
        <authorList>
            <person name="Rayko M."/>
        </authorList>
    </citation>
    <scope>NUCLEOTIDE SEQUENCE [LARGE SCALE GENOMIC DNA]</scope>
    <source>
        <strain evidence="8">Kwan_BN1</strain>
    </source>
</reference>
<dbReference type="PANTHER" id="PTHR19304">
    <property type="entry name" value="CYCLIC-AMP RESPONSE ELEMENT BINDING PROTEIN"/>
    <property type="match status" value="1"/>
</dbReference>
<feature type="compositionally biased region" description="Polar residues" evidence="6">
    <location>
        <begin position="139"/>
        <end position="153"/>
    </location>
</feature>
<feature type="domain" description="C2H2-type" evidence="7">
    <location>
        <begin position="7"/>
        <end position="31"/>
    </location>
</feature>
<dbReference type="InterPro" id="IPR013087">
    <property type="entry name" value="Znf_C2H2_type"/>
</dbReference>
<evidence type="ECO:0000256" key="5">
    <source>
        <dbReference type="PROSITE-ProRule" id="PRU00042"/>
    </source>
</evidence>
<protein>
    <recommendedName>
        <fullName evidence="7">C2H2-type domain-containing protein</fullName>
    </recommendedName>
</protein>
<dbReference type="Proteomes" id="UP000593567">
    <property type="component" value="Unassembled WGS sequence"/>
</dbReference>
<keyword evidence="9" id="KW-1185">Reference proteome</keyword>
<keyword evidence="5" id="KW-0862">Zinc</keyword>
<dbReference type="EMBL" id="VXIV02000335">
    <property type="protein sequence ID" value="KAF6038878.1"/>
    <property type="molecule type" value="Genomic_DNA"/>
</dbReference>
<organism evidence="8 9">
    <name type="scientific">Bugula neritina</name>
    <name type="common">Brown bryozoan</name>
    <name type="synonym">Sertularia neritina</name>
    <dbReference type="NCBI Taxonomy" id="10212"/>
    <lineage>
        <taxon>Eukaryota</taxon>
        <taxon>Metazoa</taxon>
        <taxon>Spiralia</taxon>
        <taxon>Lophotrochozoa</taxon>
        <taxon>Bryozoa</taxon>
        <taxon>Gymnolaemata</taxon>
        <taxon>Cheilostomatida</taxon>
        <taxon>Flustrina</taxon>
        <taxon>Buguloidea</taxon>
        <taxon>Bugulidae</taxon>
        <taxon>Bugula</taxon>
    </lineage>
</organism>
<keyword evidence="5" id="KW-0863">Zinc-finger</keyword>
<feature type="compositionally biased region" description="Polar residues" evidence="6">
    <location>
        <begin position="379"/>
        <end position="390"/>
    </location>
</feature>
<dbReference type="PROSITE" id="PS00028">
    <property type="entry name" value="ZINC_FINGER_C2H2_1"/>
    <property type="match status" value="1"/>
</dbReference>
<keyword evidence="2" id="KW-0805">Transcription regulation</keyword>
<dbReference type="GO" id="GO:0005634">
    <property type="term" value="C:nucleus"/>
    <property type="evidence" value="ECO:0007669"/>
    <property type="project" value="UniProtKB-SubCell"/>
</dbReference>
<dbReference type="GO" id="GO:0008270">
    <property type="term" value="F:zinc ion binding"/>
    <property type="evidence" value="ECO:0007669"/>
    <property type="project" value="UniProtKB-KW"/>
</dbReference>
<sequence length="510" mass="54108">MDDDKPFSCTFRGCNEKFVTEDRLSVHVQKHDLNFDGLTASLFTDQTPTPTTFLRDCDNLGLFQDLPLTSKNPFDESFRKAVSEPDTDSAGNGGDTPLLPDSANVLGALDTPTSLKYLPSFMKYNSVFLTPDVNKLQTQMSNGNLDTPSLDTKSSSKRAIPDSPFSAAPPSNLLLGLPRSSRSRKSSTSTLSDCGGSESVVSVSSSADIVGSMTPDVIESPIAPAIGSVSEEDNSAVVLSHIQPQPSAPTVSGGVALSALPLKVPVPSSQIVTASLPIVSSVVPAVNKNTQSLVLHINNLGKVCLVPASQQIVAGAGTQAKVIPVSISQNHVKVTSQANGMQPTSNMSAPQGVAADSSQSSLSLAKQKLKQALTKQQQNPQSADGTTLDGQKTEKSTTKSSENTKLKVEIAQLKSLFIAHKDCEVTKMQITEGSLSSYPTQLFNTFDEAISPSSQYPGSTLSSVLPHSLCRNIYLANGVLLMERQLLTKHKILQYHCMLVASVTTICISK</sequence>
<feature type="region of interest" description="Disordered" evidence="6">
    <location>
        <begin position="337"/>
        <end position="403"/>
    </location>
</feature>
<evidence type="ECO:0000256" key="3">
    <source>
        <dbReference type="ARBA" id="ARBA00023163"/>
    </source>
</evidence>
<evidence type="ECO:0000256" key="2">
    <source>
        <dbReference type="ARBA" id="ARBA00023015"/>
    </source>
</evidence>
<dbReference type="OrthoDB" id="295274at2759"/>
<feature type="compositionally biased region" description="Polar residues" evidence="6">
    <location>
        <begin position="337"/>
        <end position="349"/>
    </location>
</feature>
<evidence type="ECO:0000313" key="9">
    <source>
        <dbReference type="Proteomes" id="UP000593567"/>
    </source>
</evidence>
<evidence type="ECO:0000313" key="8">
    <source>
        <dbReference type="EMBL" id="KAF6038878.1"/>
    </source>
</evidence>
<evidence type="ECO:0000259" key="7">
    <source>
        <dbReference type="PROSITE" id="PS50157"/>
    </source>
</evidence>
<keyword evidence="4" id="KW-0539">Nucleus</keyword>
<keyword evidence="3" id="KW-0804">Transcription</keyword>
<feature type="compositionally biased region" description="Basic and acidic residues" evidence="6">
    <location>
        <begin position="391"/>
        <end position="403"/>
    </location>
</feature>
<gene>
    <name evidence="8" type="ORF">EB796_002814</name>
</gene>
<dbReference type="SMART" id="SM00355">
    <property type="entry name" value="ZnF_C2H2"/>
    <property type="match status" value="1"/>
</dbReference>
<evidence type="ECO:0000256" key="6">
    <source>
        <dbReference type="SAM" id="MobiDB-lite"/>
    </source>
</evidence>
<dbReference type="InterPro" id="IPR051027">
    <property type="entry name" value="bZIP_transcription_factors"/>
</dbReference>